<protein>
    <submittedName>
        <fullName evidence="1">Uncharacterized protein</fullName>
    </submittedName>
</protein>
<keyword evidence="2" id="KW-1185">Reference proteome</keyword>
<dbReference type="Proteomes" id="UP001157167">
    <property type="component" value="Unassembled WGS sequence"/>
</dbReference>
<name>A0ABQ6F7T8_9RHOO</name>
<evidence type="ECO:0000313" key="2">
    <source>
        <dbReference type="Proteomes" id="UP001157167"/>
    </source>
</evidence>
<reference evidence="2" key="1">
    <citation type="journal article" date="2019" name="Int. J. Syst. Evol. Microbiol.">
        <title>The Global Catalogue of Microorganisms (GCM) 10K type strain sequencing project: providing services to taxonomists for standard genome sequencing and annotation.</title>
        <authorList>
            <consortium name="The Broad Institute Genomics Platform"/>
            <consortium name="The Broad Institute Genome Sequencing Center for Infectious Disease"/>
            <person name="Wu L."/>
            <person name="Ma J."/>
        </authorList>
    </citation>
    <scope>NUCLEOTIDE SEQUENCE [LARGE SCALE GENOMIC DNA]</scope>
    <source>
        <strain evidence="2">NBRC 102407</strain>
    </source>
</reference>
<sequence length="72" mass="8170">MTQRRVQYGAVLTHIDLLATKQPITPTSKISVPRQINKQAQDVTIKALFGKVNQQAIELQGHLRKPRTIPRK</sequence>
<accession>A0ABQ6F7T8</accession>
<dbReference type="EMBL" id="BSPX01000002">
    <property type="protein sequence ID" value="GLT20757.1"/>
    <property type="molecule type" value="Genomic_DNA"/>
</dbReference>
<evidence type="ECO:0000313" key="1">
    <source>
        <dbReference type="EMBL" id="GLT20757.1"/>
    </source>
</evidence>
<gene>
    <name evidence="1" type="ORF">GCM10007933_02090</name>
</gene>
<organism evidence="1 2">
    <name type="scientific">Zoogloea oryzae</name>
    <dbReference type="NCBI Taxonomy" id="310767"/>
    <lineage>
        <taxon>Bacteria</taxon>
        <taxon>Pseudomonadati</taxon>
        <taxon>Pseudomonadota</taxon>
        <taxon>Betaproteobacteria</taxon>
        <taxon>Rhodocyclales</taxon>
        <taxon>Zoogloeaceae</taxon>
        <taxon>Zoogloea</taxon>
    </lineage>
</organism>
<comment type="caution">
    <text evidence="1">The sequence shown here is derived from an EMBL/GenBank/DDBJ whole genome shotgun (WGS) entry which is preliminary data.</text>
</comment>
<proteinExistence type="predicted"/>